<proteinExistence type="predicted"/>
<organism evidence="2 3">
    <name type="scientific">Gordonia mangrovi</name>
    <dbReference type="NCBI Taxonomy" id="2665643"/>
    <lineage>
        <taxon>Bacteria</taxon>
        <taxon>Bacillati</taxon>
        <taxon>Actinomycetota</taxon>
        <taxon>Actinomycetes</taxon>
        <taxon>Mycobacteriales</taxon>
        <taxon>Gordoniaceae</taxon>
        <taxon>Gordonia</taxon>
    </lineage>
</organism>
<evidence type="ECO:0000259" key="1">
    <source>
        <dbReference type="Pfam" id="PF04480"/>
    </source>
</evidence>
<dbReference type="Pfam" id="PF04480">
    <property type="entry name" value="DUF559"/>
    <property type="match status" value="1"/>
</dbReference>
<evidence type="ECO:0000313" key="3">
    <source>
        <dbReference type="Proteomes" id="UP000475545"/>
    </source>
</evidence>
<accession>A0A6L7GWG1</accession>
<dbReference type="RefSeq" id="WP_160903026.1">
    <property type="nucleotide sequence ID" value="NZ_CP102850.1"/>
</dbReference>
<dbReference type="EMBL" id="WMBR01000004">
    <property type="protein sequence ID" value="MXP22838.1"/>
    <property type="molecule type" value="Genomic_DNA"/>
</dbReference>
<dbReference type="Gene3D" id="3.40.960.10">
    <property type="entry name" value="VSR Endonuclease"/>
    <property type="match status" value="1"/>
</dbReference>
<reference evidence="2 3" key="1">
    <citation type="submission" date="2019-11" db="EMBL/GenBank/DDBJ databases">
        <title>Gordonia sp. nov., a novel actinobacterium isolated from mangrove soil in Hainan.</title>
        <authorList>
            <person name="Huang X."/>
            <person name="Xie Y."/>
            <person name="Chu X."/>
            <person name="Xiao K."/>
        </authorList>
    </citation>
    <scope>NUCLEOTIDE SEQUENCE [LARGE SCALE GENOMIC DNA]</scope>
    <source>
        <strain evidence="2 3">HNM0687</strain>
    </source>
</reference>
<dbReference type="AlphaFoldDB" id="A0A6L7GWG1"/>
<dbReference type="InterPro" id="IPR007569">
    <property type="entry name" value="DUF559"/>
</dbReference>
<feature type="domain" description="DUF559" evidence="1">
    <location>
        <begin position="196"/>
        <end position="270"/>
    </location>
</feature>
<dbReference type="SUPFAM" id="SSF52980">
    <property type="entry name" value="Restriction endonuclease-like"/>
    <property type="match status" value="1"/>
</dbReference>
<evidence type="ECO:0000313" key="2">
    <source>
        <dbReference type="EMBL" id="MXP22838.1"/>
    </source>
</evidence>
<sequence>MDQPDYSEVLAAGFGVASWKQLREAGMTRTELRAALKNGTLRCLRRGWYATPWADSTVVSAVAGGGVLSCLSALRLLKVWVPGTSDTVHIRARACAHRTPGATFCEQYGRPESEITSVDELAVALRHALKCLDDEGIVVVCDSIMNLGLLELSDLRVVFRSAPARIRRLLDRCDGSSQSGTESMSRFRLRSRGIGVRSQVDIPGVGIVDLVVGTRLIIEVDGYEFHSSKEQFEKDRERDRTAVELGYLVIRLTYHQVVHEWPAAEETIMDLVRRREHLKPLMPTRELVSDDTGARHDRC</sequence>
<protein>
    <submittedName>
        <fullName evidence="2">DUF559 domain-containing protein</fullName>
    </submittedName>
</protein>
<dbReference type="InterPro" id="IPR011335">
    <property type="entry name" value="Restrct_endonuc-II-like"/>
</dbReference>
<gene>
    <name evidence="2" type="ORF">GIY30_15965</name>
</gene>
<keyword evidence="3" id="KW-1185">Reference proteome</keyword>
<dbReference type="Proteomes" id="UP000475545">
    <property type="component" value="Unassembled WGS sequence"/>
</dbReference>
<name>A0A6L7GWG1_9ACTN</name>
<comment type="caution">
    <text evidence="2">The sequence shown here is derived from an EMBL/GenBank/DDBJ whole genome shotgun (WGS) entry which is preliminary data.</text>
</comment>